<name>A0A2U8WVA4_9HYPH</name>
<evidence type="ECO:0000313" key="2">
    <source>
        <dbReference type="Proteomes" id="UP000245444"/>
    </source>
</evidence>
<dbReference type="OrthoDB" id="8453399at2"/>
<keyword evidence="2" id="KW-1185">Reference proteome</keyword>
<accession>A0A2U8WVA4</accession>
<protein>
    <recommendedName>
        <fullName evidence="3">HNH endonuclease</fullName>
    </recommendedName>
</protein>
<reference evidence="1 2" key="1">
    <citation type="submission" date="2018-05" db="EMBL/GenBank/DDBJ databases">
        <title>Complete Genome Sequence of Methylobacterium sp. 17Sr1-28.</title>
        <authorList>
            <person name="Srinivasan S."/>
        </authorList>
    </citation>
    <scope>NUCLEOTIDE SEQUENCE [LARGE SCALE GENOMIC DNA]</scope>
    <source>
        <strain evidence="1 2">17Sr1-28</strain>
    </source>
</reference>
<dbReference type="Proteomes" id="UP000245444">
    <property type="component" value="Chromosome"/>
</dbReference>
<gene>
    <name evidence="1" type="ORF">DK419_25910</name>
</gene>
<evidence type="ECO:0008006" key="3">
    <source>
        <dbReference type="Google" id="ProtNLM"/>
    </source>
</evidence>
<evidence type="ECO:0000313" key="1">
    <source>
        <dbReference type="EMBL" id="AWN50254.1"/>
    </source>
</evidence>
<dbReference type="KEGG" id="mtea:DK419_25910"/>
<dbReference type="EMBL" id="CP029553">
    <property type="protein sequence ID" value="AWN50254.1"/>
    <property type="molecule type" value="Genomic_DNA"/>
</dbReference>
<dbReference type="Gene3D" id="1.10.30.50">
    <property type="match status" value="1"/>
</dbReference>
<proteinExistence type="predicted"/>
<dbReference type="AlphaFoldDB" id="A0A2U8WVA4"/>
<organism evidence="1 2">
    <name type="scientific">Methylobacterium terrae</name>
    <dbReference type="NCBI Taxonomy" id="2202827"/>
    <lineage>
        <taxon>Bacteria</taxon>
        <taxon>Pseudomonadati</taxon>
        <taxon>Pseudomonadota</taxon>
        <taxon>Alphaproteobacteria</taxon>
        <taxon>Hyphomicrobiales</taxon>
        <taxon>Methylobacteriaceae</taxon>
        <taxon>Methylobacterium</taxon>
    </lineage>
</organism>
<sequence length="307" mass="33949">MMPNGRIFLKSEWAPISDYWPALSFSKMSIGQYLSKEFRPGRDILIYVGTSGPETENPEHKSRLISAIVPEPNQILETRRIIPAESWAASVEMHGGDKWPHSLAVVRAASIEGPPFPLARQIIPRAYSAFAVGAGRGGVVEALDDERAAVMVLPVRELPLNLTPAVQAYLQFRESVAVDLPRDVRQEATRMANRIIDRVKKGGEERVTINPIRSAPLFTDLYALLTRIWRQKQGGRCALCGAPLLPGTENPMMQASADRIDSANGAYDDTNVQVTHLACNWAKNKYGVAEFEEWVDAIRGVDVTTEA</sequence>